<reference evidence="3 4" key="1">
    <citation type="submission" date="2019-03" db="EMBL/GenBank/DDBJ databases">
        <authorList>
            <person name="Sebastian G."/>
            <person name="Baumann P."/>
            <person name="Ruckert C."/>
            <person name="Kalinowski J."/>
            <person name="Nebel B."/>
            <person name="Takors R."/>
            <person name="Blombach B."/>
        </authorList>
    </citation>
    <scope>NUCLEOTIDE SEQUENCE [LARGE SCALE GENOMIC DNA]</scope>
    <source>
        <strain evidence="3 4">DSM 1084</strain>
    </source>
</reference>
<gene>
    <name evidence="3" type="ORF">HPF_04805</name>
</gene>
<dbReference type="Gene3D" id="1.10.530.10">
    <property type="match status" value="1"/>
</dbReference>
<dbReference type="AlphaFoldDB" id="A0A4P6WZW8"/>
<keyword evidence="4" id="KW-1185">Reference proteome</keyword>
<protein>
    <submittedName>
        <fullName evidence="3">Phage lysozyme</fullName>
    </submittedName>
</protein>
<dbReference type="SUPFAM" id="SSF53955">
    <property type="entry name" value="Lysozyme-like"/>
    <property type="match status" value="1"/>
</dbReference>
<evidence type="ECO:0000256" key="2">
    <source>
        <dbReference type="SAM" id="Phobius"/>
    </source>
</evidence>
<dbReference type="Proteomes" id="UP000293912">
    <property type="component" value="Chromosome"/>
</dbReference>
<keyword evidence="2" id="KW-1133">Transmembrane helix</keyword>
<dbReference type="KEGG" id="hpse:HPF_04805"/>
<evidence type="ECO:0000256" key="1">
    <source>
        <dbReference type="SAM" id="MobiDB-lite"/>
    </source>
</evidence>
<organism evidence="3 4">
    <name type="scientific">Hydrogenophaga pseudoflava</name>
    <name type="common">Pseudomonas carboxydoflava</name>
    <dbReference type="NCBI Taxonomy" id="47421"/>
    <lineage>
        <taxon>Bacteria</taxon>
        <taxon>Pseudomonadati</taxon>
        <taxon>Pseudomonadota</taxon>
        <taxon>Betaproteobacteria</taxon>
        <taxon>Burkholderiales</taxon>
        <taxon>Comamonadaceae</taxon>
        <taxon>Hydrogenophaga</taxon>
    </lineage>
</organism>
<dbReference type="InterPro" id="IPR023346">
    <property type="entry name" value="Lysozyme-like_dom_sf"/>
</dbReference>
<evidence type="ECO:0000313" key="3">
    <source>
        <dbReference type="EMBL" id="QBM26991.1"/>
    </source>
</evidence>
<feature type="transmembrane region" description="Helical" evidence="2">
    <location>
        <begin position="20"/>
        <end position="41"/>
    </location>
</feature>
<dbReference type="EMBL" id="CP037867">
    <property type="protein sequence ID" value="QBM26991.1"/>
    <property type="molecule type" value="Genomic_DNA"/>
</dbReference>
<accession>A0A4P6WZW8</accession>
<dbReference type="RefSeq" id="WP_079364527.1">
    <property type="nucleotide sequence ID" value="NZ_CP037867.1"/>
</dbReference>
<proteinExistence type="predicted"/>
<keyword evidence="2" id="KW-0472">Membrane</keyword>
<evidence type="ECO:0000313" key="4">
    <source>
        <dbReference type="Proteomes" id="UP000293912"/>
    </source>
</evidence>
<feature type="region of interest" description="Disordered" evidence="1">
    <location>
        <begin position="219"/>
        <end position="239"/>
    </location>
</feature>
<name>A0A4P6WZW8_HYDPS</name>
<keyword evidence="2" id="KW-0812">Transmembrane</keyword>
<sequence>MSHDLNQRPSHQRDFWGSPWRARLGLTALAVAFMLLMLWLWRPWLLLPGTQPLVMAGGDPYLRALMRTISASESNVMRPYHVLYGGDYVGTLERHPNRCESIGQGPNRGNCSTAAGRYQLLYSTWLELAARYHPERTDDALDATGLSFAPVYQDVVVHAWLQEGRWGNLSAQLRQGRIQPVLRRLSGTWTSLGYGIENNSMSRELPRVYRQMLEDELANADAPAESTKTKGRATNAARP</sequence>